<dbReference type="EMBL" id="CP039351">
    <property type="protein sequence ID" value="QCE00142.1"/>
    <property type="molecule type" value="Genomic_DNA"/>
</dbReference>
<evidence type="ECO:0000313" key="2">
    <source>
        <dbReference type="EMBL" id="QCE00142.1"/>
    </source>
</evidence>
<accession>A0A4D6MHX0</accession>
<dbReference type="AlphaFoldDB" id="A0A4D6MHX0"/>
<organism evidence="2 3">
    <name type="scientific">Vigna unguiculata</name>
    <name type="common">Cowpea</name>
    <dbReference type="NCBI Taxonomy" id="3917"/>
    <lineage>
        <taxon>Eukaryota</taxon>
        <taxon>Viridiplantae</taxon>
        <taxon>Streptophyta</taxon>
        <taxon>Embryophyta</taxon>
        <taxon>Tracheophyta</taxon>
        <taxon>Spermatophyta</taxon>
        <taxon>Magnoliopsida</taxon>
        <taxon>eudicotyledons</taxon>
        <taxon>Gunneridae</taxon>
        <taxon>Pentapetalae</taxon>
        <taxon>rosids</taxon>
        <taxon>fabids</taxon>
        <taxon>Fabales</taxon>
        <taxon>Fabaceae</taxon>
        <taxon>Papilionoideae</taxon>
        <taxon>50 kb inversion clade</taxon>
        <taxon>NPAAA clade</taxon>
        <taxon>indigoferoid/millettioid clade</taxon>
        <taxon>Phaseoleae</taxon>
        <taxon>Vigna</taxon>
    </lineage>
</organism>
<sequence>MPFRAQHEECMCLTPIPISTQGIRSELNSRNPAILPLKHHQKPFRTPYKVQQLGHTTAKSPSGGHVPLGATTSRPPGGGHVPPGAKRLKNHKTCNHRLAGLSTPPGGRCSKRHCLCRYRLAGPPRPPGASCTINPLSSRCRLADPALLPGAITVLVQYWFGSGILRTILTDLLSIQFRS</sequence>
<dbReference type="Proteomes" id="UP000501690">
    <property type="component" value="Linkage Group LG7"/>
</dbReference>
<keyword evidence="3" id="KW-1185">Reference proteome</keyword>
<feature type="region of interest" description="Disordered" evidence="1">
    <location>
        <begin position="53"/>
        <end position="81"/>
    </location>
</feature>
<proteinExistence type="predicted"/>
<reference evidence="2 3" key="1">
    <citation type="submission" date="2019-04" db="EMBL/GenBank/DDBJ databases">
        <title>An improved genome assembly and genetic linkage map for asparagus bean, Vigna unguiculata ssp. sesquipedialis.</title>
        <authorList>
            <person name="Xia Q."/>
            <person name="Zhang R."/>
            <person name="Dong Y."/>
        </authorList>
    </citation>
    <scope>NUCLEOTIDE SEQUENCE [LARGE SCALE GENOMIC DNA]</scope>
    <source>
        <tissue evidence="2">Leaf</tissue>
    </source>
</reference>
<gene>
    <name evidence="2" type="ORF">DEO72_LG7g1428</name>
</gene>
<protein>
    <submittedName>
        <fullName evidence="2">Uncharacterized protein</fullName>
    </submittedName>
</protein>
<evidence type="ECO:0000256" key="1">
    <source>
        <dbReference type="SAM" id="MobiDB-lite"/>
    </source>
</evidence>
<evidence type="ECO:0000313" key="3">
    <source>
        <dbReference type="Proteomes" id="UP000501690"/>
    </source>
</evidence>
<name>A0A4D6MHX0_VIGUN</name>